<gene>
    <name evidence="3" type="ORF">EGR_02451</name>
</gene>
<feature type="transmembrane region" description="Helical" evidence="1">
    <location>
        <begin position="110"/>
        <end position="131"/>
    </location>
</feature>
<dbReference type="GeneID" id="36338166"/>
<evidence type="ECO:0000313" key="3">
    <source>
        <dbReference type="EMBL" id="EUB62655.1"/>
    </source>
</evidence>
<name>W6UM83_ECHGR</name>
<reference evidence="3 4" key="1">
    <citation type="journal article" date="2013" name="Nat. Genet.">
        <title>The genome of the hydatid tapeworm Echinococcus granulosus.</title>
        <authorList>
            <person name="Zheng H."/>
            <person name="Zhang W."/>
            <person name="Zhang L."/>
            <person name="Zhang Z."/>
            <person name="Li J."/>
            <person name="Lu G."/>
            <person name="Zhu Y."/>
            <person name="Wang Y."/>
            <person name="Huang Y."/>
            <person name="Liu J."/>
            <person name="Kang H."/>
            <person name="Chen J."/>
            <person name="Wang L."/>
            <person name="Chen A."/>
            <person name="Yu S."/>
            <person name="Gao Z."/>
            <person name="Jin L."/>
            <person name="Gu W."/>
            <person name="Wang Z."/>
            <person name="Zhao L."/>
            <person name="Shi B."/>
            <person name="Wen H."/>
            <person name="Lin R."/>
            <person name="Jones M.K."/>
            <person name="Brejova B."/>
            <person name="Vinar T."/>
            <person name="Zhao G."/>
            <person name="McManus D.P."/>
            <person name="Chen Z."/>
            <person name="Zhou Y."/>
            <person name="Wang S."/>
        </authorList>
    </citation>
    <scope>NUCLEOTIDE SEQUENCE [LARGE SCALE GENOMIC DNA]</scope>
</reference>
<dbReference type="EMBL" id="APAU02000011">
    <property type="protein sequence ID" value="EUB62655.1"/>
    <property type="molecule type" value="Genomic_DNA"/>
</dbReference>
<proteinExistence type="predicted"/>
<organism evidence="3 4">
    <name type="scientific">Echinococcus granulosus</name>
    <name type="common">Hydatid tapeworm</name>
    <dbReference type="NCBI Taxonomy" id="6210"/>
    <lineage>
        <taxon>Eukaryota</taxon>
        <taxon>Metazoa</taxon>
        <taxon>Spiralia</taxon>
        <taxon>Lophotrochozoa</taxon>
        <taxon>Platyhelminthes</taxon>
        <taxon>Cestoda</taxon>
        <taxon>Eucestoda</taxon>
        <taxon>Cyclophyllidea</taxon>
        <taxon>Taeniidae</taxon>
        <taxon>Echinococcus</taxon>
        <taxon>Echinococcus granulosus group</taxon>
    </lineage>
</organism>
<comment type="caution">
    <text evidence="3">The sequence shown here is derived from an EMBL/GenBank/DDBJ whole genome shotgun (WGS) entry which is preliminary data.</text>
</comment>
<evidence type="ECO:0000313" key="4">
    <source>
        <dbReference type="Proteomes" id="UP000019149"/>
    </source>
</evidence>
<dbReference type="KEGG" id="egl:EGR_02451"/>
<keyword evidence="1" id="KW-0472">Membrane</keyword>
<protein>
    <submittedName>
        <fullName evidence="3">Uncharacterized protein</fullName>
    </submittedName>
</protein>
<dbReference type="AlphaFoldDB" id="W6UM83"/>
<feature type="signal peptide" evidence="2">
    <location>
        <begin position="1"/>
        <end position="22"/>
    </location>
</feature>
<accession>W6UM83</accession>
<keyword evidence="1" id="KW-0812">Transmembrane</keyword>
<keyword evidence="4" id="KW-1185">Reference proteome</keyword>
<keyword evidence="2" id="KW-0732">Signal</keyword>
<keyword evidence="1" id="KW-1133">Transmembrane helix</keyword>
<evidence type="ECO:0000256" key="2">
    <source>
        <dbReference type="SAM" id="SignalP"/>
    </source>
</evidence>
<dbReference type="RefSeq" id="XP_024353851.1">
    <property type="nucleotide sequence ID" value="XM_024491700.1"/>
</dbReference>
<evidence type="ECO:0000256" key="1">
    <source>
        <dbReference type="SAM" id="Phobius"/>
    </source>
</evidence>
<feature type="chain" id="PRO_5004882283" evidence="2">
    <location>
        <begin position="23"/>
        <end position="192"/>
    </location>
</feature>
<sequence length="192" mass="22084">MKAGKICSFNLLLFLVYAGVCCFCFKSLDYDMYDFALLGNSDISKCIQKDRPKIYLSLIFKKEITNKIMIIFPNDLKCRKILMVENKMINSIATVWIFLGKISNSLRQNMLLQLVMQLFSSINILYGLMYFRYISAITIYLKPFSTLLPFPKLAWTKEKRNPPVVFPAGGQILESHRKINANGSPSPREVTK</sequence>
<dbReference type="Proteomes" id="UP000019149">
    <property type="component" value="Unassembled WGS sequence"/>
</dbReference>
<dbReference type="CTD" id="36338166"/>